<dbReference type="Pfam" id="PF04542">
    <property type="entry name" value="Sigma70_r2"/>
    <property type="match status" value="1"/>
</dbReference>
<sequence length="284" mass="30992">MSSPSASSAHLGAQSESRRTPEWLAQENLPLAKYLAVEKARVAPHVDLDDLISAAMLGLARAALSYEPERGIPFGAFARNQINWAILDEMRAADPAGERGRVKIQRIRTAGDVILARTGRAATRAELAAESGLAEDVVADALKLDEMVRTATSFEAHFDPEAGREPADLTGSIILPEHAVEESENHAMLMRLIDALPTAMQHVIRGIYIEDRTVKDLAEELEVSHPYISKLRRNGLELMREAMEEWETGDAADRGTKTRADFFGAVFGAPRRVTARSGELLAAS</sequence>
<comment type="caution">
    <text evidence="8">The sequence shown here is derived from an EMBL/GenBank/DDBJ whole genome shotgun (WGS) entry which is preliminary data.</text>
</comment>
<dbReference type="Gene3D" id="1.20.140.160">
    <property type="match status" value="1"/>
</dbReference>
<dbReference type="Gene3D" id="1.10.1740.10">
    <property type="match status" value="1"/>
</dbReference>
<evidence type="ECO:0000256" key="4">
    <source>
        <dbReference type="ARBA" id="ARBA00023163"/>
    </source>
</evidence>
<gene>
    <name evidence="8" type="primary">fliA</name>
    <name evidence="8" type="ORF">GCM10009775_07070</name>
</gene>
<keyword evidence="1" id="KW-0805">Transcription regulation</keyword>
<reference evidence="8 9" key="1">
    <citation type="journal article" date="2019" name="Int. J. Syst. Evol. Microbiol.">
        <title>The Global Catalogue of Microorganisms (GCM) 10K type strain sequencing project: providing services to taxonomists for standard genome sequencing and annotation.</title>
        <authorList>
            <consortium name="The Broad Institute Genomics Platform"/>
            <consortium name="The Broad Institute Genome Sequencing Center for Infectious Disease"/>
            <person name="Wu L."/>
            <person name="Ma J."/>
        </authorList>
    </citation>
    <scope>NUCLEOTIDE SEQUENCE [LARGE SCALE GENOMIC DNA]</scope>
    <source>
        <strain evidence="8 9">JCM 14900</strain>
    </source>
</reference>
<evidence type="ECO:0000256" key="2">
    <source>
        <dbReference type="ARBA" id="ARBA00023082"/>
    </source>
</evidence>
<evidence type="ECO:0000313" key="9">
    <source>
        <dbReference type="Proteomes" id="UP001501343"/>
    </source>
</evidence>
<feature type="domain" description="RNA polymerase sigma-70 region 4" evidence="7">
    <location>
        <begin position="193"/>
        <end position="241"/>
    </location>
</feature>
<evidence type="ECO:0000313" key="8">
    <source>
        <dbReference type="EMBL" id="GAA1917222.1"/>
    </source>
</evidence>
<keyword evidence="4" id="KW-0804">Transcription</keyword>
<accession>A0ABN2PB32</accession>
<dbReference type="Pfam" id="PF04545">
    <property type="entry name" value="Sigma70_r4"/>
    <property type="match status" value="1"/>
</dbReference>
<dbReference type="PANTHER" id="PTHR30385">
    <property type="entry name" value="SIGMA FACTOR F FLAGELLAR"/>
    <property type="match status" value="1"/>
</dbReference>
<dbReference type="EMBL" id="BAAAOF010000002">
    <property type="protein sequence ID" value="GAA1917222.1"/>
    <property type="molecule type" value="Genomic_DNA"/>
</dbReference>
<evidence type="ECO:0000259" key="7">
    <source>
        <dbReference type="Pfam" id="PF04545"/>
    </source>
</evidence>
<name>A0ABN2PB32_9MICO</name>
<feature type="region of interest" description="Disordered" evidence="5">
    <location>
        <begin position="1"/>
        <end position="20"/>
    </location>
</feature>
<evidence type="ECO:0000256" key="3">
    <source>
        <dbReference type="ARBA" id="ARBA00023125"/>
    </source>
</evidence>
<keyword evidence="2" id="KW-0731">Sigma factor</keyword>
<protein>
    <submittedName>
        <fullName evidence="8">RNA polymerase sigma factor FliA</fullName>
    </submittedName>
</protein>
<dbReference type="Proteomes" id="UP001501343">
    <property type="component" value="Unassembled WGS sequence"/>
</dbReference>
<evidence type="ECO:0000256" key="1">
    <source>
        <dbReference type="ARBA" id="ARBA00023015"/>
    </source>
</evidence>
<dbReference type="InterPro" id="IPR007627">
    <property type="entry name" value="RNA_pol_sigma70_r2"/>
</dbReference>
<organism evidence="8 9">
    <name type="scientific">Microbacterium aoyamense</name>
    <dbReference type="NCBI Taxonomy" id="344166"/>
    <lineage>
        <taxon>Bacteria</taxon>
        <taxon>Bacillati</taxon>
        <taxon>Actinomycetota</taxon>
        <taxon>Actinomycetes</taxon>
        <taxon>Micrococcales</taxon>
        <taxon>Microbacteriaceae</taxon>
        <taxon>Microbacterium</taxon>
    </lineage>
</organism>
<dbReference type="InterPro" id="IPR013325">
    <property type="entry name" value="RNA_pol_sigma_r2"/>
</dbReference>
<dbReference type="SUPFAM" id="SSF88946">
    <property type="entry name" value="Sigma2 domain of RNA polymerase sigma factors"/>
    <property type="match status" value="1"/>
</dbReference>
<dbReference type="SUPFAM" id="SSF88659">
    <property type="entry name" value="Sigma3 and sigma4 domains of RNA polymerase sigma factors"/>
    <property type="match status" value="1"/>
</dbReference>
<evidence type="ECO:0000259" key="6">
    <source>
        <dbReference type="Pfam" id="PF04542"/>
    </source>
</evidence>
<keyword evidence="9" id="KW-1185">Reference proteome</keyword>
<feature type="domain" description="RNA polymerase sigma-70 region 2" evidence="6">
    <location>
        <begin position="24"/>
        <end position="93"/>
    </location>
</feature>
<dbReference type="InterPro" id="IPR007630">
    <property type="entry name" value="RNA_pol_sigma70_r4"/>
</dbReference>
<dbReference type="RefSeq" id="WP_275561602.1">
    <property type="nucleotide sequence ID" value="NZ_BAAAOF010000002.1"/>
</dbReference>
<dbReference type="NCBIfam" id="TIGR02937">
    <property type="entry name" value="sigma70-ECF"/>
    <property type="match status" value="1"/>
</dbReference>
<dbReference type="InterPro" id="IPR013324">
    <property type="entry name" value="RNA_pol_sigma_r3/r4-like"/>
</dbReference>
<proteinExistence type="predicted"/>
<dbReference type="InterPro" id="IPR014284">
    <property type="entry name" value="RNA_pol_sigma-70_dom"/>
</dbReference>
<evidence type="ECO:0000256" key="5">
    <source>
        <dbReference type="SAM" id="MobiDB-lite"/>
    </source>
</evidence>
<keyword evidence="3" id="KW-0238">DNA-binding</keyword>